<evidence type="ECO:0000313" key="1">
    <source>
        <dbReference type="EMBL" id="EMF55027.1"/>
    </source>
</evidence>
<gene>
    <name evidence="1" type="ORF">SBD_3578</name>
</gene>
<dbReference type="EMBL" id="KB405074">
    <property type="protein sequence ID" value="EMF55027.1"/>
    <property type="molecule type" value="Genomic_DNA"/>
</dbReference>
<reference evidence="2" key="1">
    <citation type="journal article" date="2013" name="Genome Announc.">
        <title>Draft Genome Sequence of Streptomyces bottropensis ATCC 25435, a Bottromycin-Producing Actinomycete.</title>
        <authorList>
            <person name="Zhang H."/>
            <person name="Zhou W."/>
            <person name="Zhuang Y."/>
            <person name="Liang X."/>
            <person name="Liu T."/>
        </authorList>
    </citation>
    <scope>NUCLEOTIDE SEQUENCE [LARGE SCALE GENOMIC DNA]</scope>
    <source>
        <strain evidence="2">ATCC 25435</strain>
    </source>
</reference>
<dbReference type="Proteomes" id="UP000030760">
    <property type="component" value="Unassembled WGS sequence"/>
</dbReference>
<proteinExistence type="predicted"/>
<organism evidence="1 2">
    <name type="scientific">Streptomyces bottropensis ATCC 25435</name>
    <dbReference type="NCBI Taxonomy" id="1054862"/>
    <lineage>
        <taxon>Bacteria</taxon>
        <taxon>Bacillati</taxon>
        <taxon>Actinomycetota</taxon>
        <taxon>Actinomycetes</taxon>
        <taxon>Kitasatosporales</taxon>
        <taxon>Streptomycetaceae</taxon>
        <taxon>Streptomyces</taxon>
    </lineage>
</organism>
<dbReference type="AlphaFoldDB" id="M3DEG2"/>
<name>M3DEG2_9ACTN</name>
<evidence type="ECO:0000313" key="2">
    <source>
        <dbReference type="Proteomes" id="UP000030760"/>
    </source>
</evidence>
<sequence>MFLTPGLELANSSSMDLFSYSYGQVSSAGIQPGQRPERPSR</sequence>
<protein>
    <submittedName>
        <fullName evidence="1">Uncharacterized protein</fullName>
    </submittedName>
</protein>
<accession>M3DEG2</accession>